<dbReference type="EMBL" id="JAFHKP010000036">
    <property type="protein sequence ID" value="KAG5465971.1"/>
    <property type="molecule type" value="Genomic_DNA"/>
</dbReference>
<proteinExistence type="predicted"/>
<dbReference type="GeneID" id="94167977"/>
<evidence type="ECO:0000313" key="2">
    <source>
        <dbReference type="EMBL" id="KAG5465971.1"/>
    </source>
</evidence>
<dbReference type="AlphaFoldDB" id="A0A836GVS3"/>
<protein>
    <submittedName>
        <fullName evidence="2">Uncharacterized protein</fullName>
    </submittedName>
</protein>
<sequence>MLFRSRRSRSSSGGLSPRHAGFLSYDRPSSAPVAGVVPPQPTTSAPVLPISGSLTGIHSVEDRLSIVKRNRPCDDDLTRTPPSSRLQEALTVASDSSYPLVKVSTSVNAGTVPPCAAYPTFNLSRLPKHERHLMDAMVRELTEVLFFAPP</sequence>
<feature type="region of interest" description="Disordered" evidence="1">
    <location>
        <begin position="1"/>
        <end position="23"/>
    </location>
</feature>
<gene>
    <name evidence="2" type="ORF">CUR178_00686</name>
</gene>
<name>A0A836GVS3_LEIEN</name>
<comment type="caution">
    <text evidence="2">The sequence shown here is derived from an EMBL/GenBank/DDBJ whole genome shotgun (WGS) entry which is preliminary data.</text>
</comment>
<dbReference type="Proteomes" id="UP000674179">
    <property type="component" value="Chromosome 36"/>
</dbReference>
<reference evidence="2 3" key="1">
    <citation type="submission" date="2021-02" db="EMBL/GenBank/DDBJ databases">
        <title>Leishmania (Mundinia) enrietti genome sequencing and assembly.</title>
        <authorList>
            <person name="Almutairi H."/>
            <person name="Gatherer D."/>
        </authorList>
    </citation>
    <scope>NUCLEOTIDE SEQUENCE [LARGE SCALE GENOMIC DNA]</scope>
    <source>
        <strain evidence="2">CUR178</strain>
    </source>
</reference>
<dbReference type="OrthoDB" id="265655at2759"/>
<organism evidence="2 3">
    <name type="scientific">Leishmania enriettii</name>
    <dbReference type="NCBI Taxonomy" id="5663"/>
    <lineage>
        <taxon>Eukaryota</taxon>
        <taxon>Discoba</taxon>
        <taxon>Euglenozoa</taxon>
        <taxon>Kinetoplastea</taxon>
        <taxon>Metakinetoplastina</taxon>
        <taxon>Trypanosomatida</taxon>
        <taxon>Trypanosomatidae</taxon>
        <taxon>Leishmaniinae</taxon>
        <taxon>Leishmania</taxon>
    </lineage>
</organism>
<evidence type="ECO:0000313" key="3">
    <source>
        <dbReference type="Proteomes" id="UP000674179"/>
    </source>
</evidence>
<dbReference type="RefSeq" id="XP_067688570.1">
    <property type="nucleotide sequence ID" value="XM_067832467.1"/>
</dbReference>
<dbReference type="KEGG" id="lenr:94167977"/>
<accession>A0A836GVS3</accession>
<evidence type="ECO:0000256" key="1">
    <source>
        <dbReference type="SAM" id="MobiDB-lite"/>
    </source>
</evidence>
<keyword evidence="3" id="KW-1185">Reference proteome</keyword>